<organism evidence="3 4">
    <name type="scientific">Arenibacter palladensis</name>
    <dbReference type="NCBI Taxonomy" id="237373"/>
    <lineage>
        <taxon>Bacteria</taxon>
        <taxon>Pseudomonadati</taxon>
        <taxon>Bacteroidota</taxon>
        <taxon>Flavobacteriia</taxon>
        <taxon>Flavobacteriales</taxon>
        <taxon>Flavobacteriaceae</taxon>
        <taxon>Arenibacter</taxon>
    </lineage>
</organism>
<gene>
    <name evidence="3" type="ORF">SAMN03080594_104209</name>
</gene>
<evidence type="ECO:0000313" key="4">
    <source>
        <dbReference type="Proteomes" id="UP000184406"/>
    </source>
</evidence>
<evidence type="ECO:0000256" key="2">
    <source>
        <dbReference type="SAM" id="Phobius"/>
    </source>
</evidence>
<proteinExistence type="predicted"/>
<dbReference type="EMBL" id="FQUX01000004">
    <property type="protein sequence ID" value="SHF45520.1"/>
    <property type="molecule type" value="Genomic_DNA"/>
</dbReference>
<sequence>MEVDHIEKLFKELKGSFDTAEPADGHRLRFLAKLEATSKASTKTKKNLFGWKPLSIAAAVIILCSIGFNFLYTSPSVQQQVSKISPEISNTENYFASVIEDQVKKMQKESTPETQKLIADTMTQLRNLDNDYKKMEQDLLDGGNSKLILSAMITNFQTRIDLLNEVLEQIEEIKNFKNYENENITA</sequence>
<evidence type="ECO:0008006" key="5">
    <source>
        <dbReference type="Google" id="ProtNLM"/>
    </source>
</evidence>
<keyword evidence="4" id="KW-1185">Reference proteome</keyword>
<evidence type="ECO:0000313" key="3">
    <source>
        <dbReference type="EMBL" id="SHF45520.1"/>
    </source>
</evidence>
<evidence type="ECO:0000256" key="1">
    <source>
        <dbReference type="SAM" id="Coils"/>
    </source>
</evidence>
<reference evidence="4" key="1">
    <citation type="submission" date="2016-11" db="EMBL/GenBank/DDBJ databases">
        <authorList>
            <person name="Varghese N."/>
            <person name="Submissions S."/>
        </authorList>
    </citation>
    <scope>NUCLEOTIDE SEQUENCE [LARGE SCALE GENOMIC DNA]</scope>
    <source>
        <strain evidence="4">DSM 17539</strain>
    </source>
</reference>
<keyword evidence="2" id="KW-0472">Membrane</keyword>
<dbReference type="OrthoDB" id="1143801at2"/>
<dbReference type="Proteomes" id="UP000184406">
    <property type="component" value="Unassembled WGS sequence"/>
</dbReference>
<feature type="coiled-coil region" evidence="1">
    <location>
        <begin position="118"/>
        <end position="173"/>
    </location>
</feature>
<name>A0A1M5BSY3_9FLAO</name>
<keyword evidence="1" id="KW-0175">Coiled coil</keyword>
<keyword evidence="2" id="KW-0812">Transmembrane</keyword>
<protein>
    <recommendedName>
        <fullName evidence="5">DUF4179 domain-containing protein</fullName>
    </recommendedName>
</protein>
<dbReference type="AlphaFoldDB" id="A0A1M5BSY3"/>
<accession>A0A1M5BSY3</accession>
<keyword evidence="2" id="KW-1133">Transmembrane helix</keyword>
<feature type="transmembrane region" description="Helical" evidence="2">
    <location>
        <begin position="53"/>
        <end position="72"/>
    </location>
</feature>
<dbReference type="RefSeq" id="WP_072862408.1">
    <property type="nucleotide sequence ID" value="NZ_FQUX01000004.1"/>
</dbReference>